<gene>
    <name evidence="4" type="primary">LOC108561324</name>
</gene>
<protein>
    <submittedName>
        <fullName evidence="4">Uncharacterized protein LOC108561324</fullName>
    </submittedName>
</protein>
<feature type="chain" id="PRO_5047000803" evidence="2">
    <location>
        <begin position="24"/>
        <end position="261"/>
    </location>
</feature>
<dbReference type="Proteomes" id="UP000695000">
    <property type="component" value="Unplaced"/>
</dbReference>
<feature type="region of interest" description="Disordered" evidence="1">
    <location>
        <begin position="184"/>
        <end position="204"/>
    </location>
</feature>
<dbReference type="RefSeq" id="XP_017774684.1">
    <property type="nucleotide sequence ID" value="XM_017919195.1"/>
</dbReference>
<evidence type="ECO:0000256" key="1">
    <source>
        <dbReference type="SAM" id="MobiDB-lite"/>
    </source>
</evidence>
<dbReference type="GeneID" id="108561324"/>
<sequence length="261" mass="29151">MSKLALFLTCFIVTTTLMKTSSAVPFLYNSGSTILSSLFKASSRTEAEDKSNIEDLRVPEDNNKEASRLQAEEYEFFKKTEKQEETQNEATPGFIQKKIGKILTKLQFFSALRNSLNFQGAEEEAQKNDDADFENKVDQVQSSSNVYKVMRPEDAQRIVLYPVMMDNSLVETARSIDLKASESKIHNSKDDSLKNNTNTKPEDLDEAFLDQEEGEEDSDTKYTPAAIGVYITELFGSIATLLYGAALQVANISSNASNSNR</sequence>
<feature type="compositionally biased region" description="Basic and acidic residues" evidence="1">
    <location>
        <begin position="184"/>
        <end position="193"/>
    </location>
</feature>
<reference evidence="4" key="1">
    <citation type="submission" date="2025-08" db="UniProtKB">
        <authorList>
            <consortium name="RefSeq"/>
        </authorList>
    </citation>
    <scope>IDENTIFICATION</scope>
    <source>
        <tissue evidence="4">Whole Larva</tissue>
    </source>
</reference>
<evidence type="ECO:0000313" key="3">
    <source>
        <dbReference type="Proteomes" id="UP000695000"/>
    </source>
</evidence>
<evidence type="ECO:0000256" key="2">
    <source>
        <dbReference type="SAM" id="SignalP"/>
    </source>
</evidence>
<proteinExistence type="predicted"/>
<name>A0ABM1MJD4_NICVS</name>
<organism evidence="3 4">
    <name type="scientific">Nicrophorus vespilloides</name>
    <name type="common">Boreal carrion beetle</name>
    <dbReference type="NCBI Taxonomy" id="110193"/>
    <lineage>
        <taxon>Eukaryota</taxon>
        <taxon>Metazoa</taxon>
        <taxon>Ecdysozoa</taxon>
        <taxon>Arthropoda</taxon>
        <taxon>Hexapoda</taxon>
        <taxon>Insecta</taxon>
        <taxon>Pterygota</taxon>
        <taxon>Neoptera</taxon>
        <taxon>Endopterygota</taxon>
        <taxon>Coleoptera</taxon>
        <taxon>Polyphaga</taxon>
        <taxon>Staphyliniformia</taxon>
        <taxon>Silphidae</taxon>
        <taxon>Nicrophorinae</taxon>
        <taxon>Nicrophorus</taxon>
    </lineage>
</organism>
<accession>A0ABM1MJD4</accession>
<feature type="signal peptide" evidence="2">
    <location>
        <begin position="1"/>
        <end position="23"/>
    </location>
</feature>
<keyword evidence="2" id="KW-0732">Signal</keyword>
<evidence type="ECO:0000313" key="4">
    <source>
        <dbReference type="RefSeq" id="XP_017774684.1"/>
    </source>
</evidence>
<keyword evidence="3" id="KW-1185">Reference proteome</keyword>